<dbReference type="GO" id="GO:0003700">
    <property type="term" value="F:DNA-binding transcription factor activity"/>
    <property type="evidence" value="ECO:0007669"/>
    <property type="project" value="InterPro"/>
</dbReference>
<dbReference type="SUPFAM" id="SSF46785">
    <property type="entry name" value="Winged helix' DNA-binding domain"/>
    <property type="match status" value="1"/>
</dbReference>
<dbReference type="RefSeq" id="XP_002295528.1">
    <property type="nucleotide sequence ID" value="XM_002295492.1"/>
</dbReference>
<accession>B5YLJ8</accession>
<comment type="similarity">
    <text evidence="4">Belongs to the HSF family.</text>
</comment>
<gene>
    <name evidence="7" type="ORF">THAPS_10806</name>
</gene>
<dbReference type="GeneID" id="7442936"/>
<proteinExistence type="inferred from homology"/>
<keyword evidence="8" id="KW-1185">Reference proteome</keyword>
<dbReference type="PANTHER" id="PTHR10015">
    <property type="entry name" value="HEAT SHOCK TRANSCRIPTION FACTOR"/>
    <property type="match status" value="1"/>
</dbReference>
<evidence type="ECO:0000259" key="6">
    <source>
        <dbReference type="SMART" id="SM00415"/>
    </source>
</evidence>
<evidence type="ECO:0000256" key="4">
    <source>
        <dbReference type="RuleBase" id="RU004020"/>
    </source>
</evidence>
<dbReference type="AlphaFoldDB" id="B5YLJ8"/>
<dbReference type="HOGENOM" id="CLU_851236_0_0_1"/>
<dbReference type="GO" id="GO:0043565">
    <property type="term" value="F:sequence-specific DNA binding"/>
    <property type="evidence" value="ECO:0007669"/>
    <property type="project" value="InterPro"/>
</dbReference>
<dbReference type="GO" id="GO:0005634">
    <property type="term" value="C:nucleus"/>
    <property type="evidence" value="ECO:0007669"/>
    <property type="project" value="UniProtKB-SubCell"/>
</dbReference>
<evidence type="ECO:0000313" key="8">
    <source>
        <dbReference type="Proteomes" id="UP000001449"/>
    </source>
</evidence>
<name>B5YLJ8_THAPS</name>
<keyword evidence="3" id="KW-0539">Nucleus</keyword>
<dbReference type="PANTHER" id="PTHR10015:SF206">
    <property type="entry name" value="HSF-TYPE DNA-BINDING DOMAIN-CONTAINING PROTEIN"/>
    <property type="match status" value="1"/>
</dbReference>
<dbReference type="InterPro" id="IPR000232">
    <property type="entry name" value="HSF_DNA-bd"/>
</dbReference>
<dbReference type="InParanoid" id="B5YLJ8"/>
<evidence type="ECO:0000256" key="5">
    <source>
        <dbReference type="SAM" id="MobiDB-lite"/>
    </source>
</evidence>
<dbReference type="Gene3D" id="1.10.10.10">
    <property type="entry name" value="Winged helix-like DNA-binding domain superfamily/Winged helix DNA-binding domain"/>
    <property type="match status" value="1"/>
</dbReference>
<dbReference type="SMART" id="SM00415">
    <property type="entry name" value="HSF"/>
    <property type="match status" value="1"/>
</dbReference>
<keyword evidence="2" id="KW-0238">DNA-binding</keyword>
<evidence type="ECO:0000256" key="2">
    <source>
        <dbReference type="ARBA" id="ARBA00023125"/>
    </source>
</evidence>
<dbReference type="Pfam" id="PF00447">
    <property type="entry name" value="HSF_DNA-bind"/>
    <property type="match status" value="1"/>
</dbReference>
<protein>
    <recommendedName>
        <fullName evidence="6">HSF-type DNA-binding domain-containing protein</fullName>
    </recommendedName>
</protein>
<dbReference type="EMBL" id="CP001159">
    <property type="protein sequence ID" value="ACI64245.1"/>
    <property type="molecule type" value="Genomic_DNA"/>
</dbReference>
<feature type="compositionally biased region" description="Basic and acidic residues" evidence="5">
    <location>
        <begin position="271"/>
        <end position="286"/>
    </location>
</feature>
<dbReference type="InterPro" id="IPR036390">
    <property type="entry name" value="WH_DNA-bd_sf"/>
</dbReference>
<sequence length="327" mass="36008">MTTIFSFSASSSVAKSTIGDTISQIISSSIFQGKCSFPLNLILMLETVGTMGLEHVISWLPCGTCFMIYDNEVFLNNVLPKFFQTRKQTKIRSFYRKLNRWGFNVSKPQSTKKIVAWSRPNFDRATAIQCLNEGLTSSNCLVMMGWTHGIAASSAKKEKGGGTKVATTAASKKDKAKKAVSIGDDEEELDLILSSGPDSMDMMPAFPSLSQSTIASTAETITSSIHHTQPHFDFGQYSLSNDMTRSDDDIFNIPFQDPLFAAAPPSAAAQEHTHTRSMSDHHDEHSTSQTRAPVAGRMSQEDMELSAFFERYARSLPEPTSPDNVNF</sequence>
<comment type="subcellular location">
    <subcellularLocation>
        <location evidence="1">Nucleus</location>
    </subcellularLocation>
</comment>
<dbReference type="PaxDb" id="35128-Thaps10806"/>
<reference evidence="7 8" key="2">
    <citation type="journal article" date="2008" name="Nature">
        <title>The Phaeodactylum genome reveals the evolutionary history of diatom genomes.</title>
        <authorList>
            <person name="Bowler C."/>
            <person name="Allen A.E."/>
            <person name="Badger J.H."/>
            <person name="Grimwood J."/>
            <person name="Jabbari K."/>
            <person name="Kuo A."/>
            <person name="Maheswari U."/>
            <person name="Martens C."/>
            <person name="Maumus F."/>
            <person name="Otillar R.P."/>
            <person name="Rayko E."/>
            <person name="Salamov A."/>
            <person name="Vandepoele K."/>
            <person name="Beszteri B."/>
            <person name="Gruber A."/>
            <person name="Heijde M."/>
            <person name="Katinka M."/>
            <person name="Mock T."/>
            <person name="Valentin K."/>
            <person name="Verret F."/>
            <person name="Berges J.A."/>
            <person name="Brownlee C."/>
            <person name="Cadoret J.P."/>
            <person name="Chiovitti A."/>
            <person name="Choi C.J."/>
            <person name="Coesel S."/>
            <person name="De Martino A."/>
            <person name="Detter J.C."/>
            <person name="Durkin C."/>
            <person name="Falciatore A."/>
            <person name="Fournet J."/>
            <person name="Haruta M."/>
            <person name="Huysman M.J."/>
            <person name="Jenkins B.D."/>
            <person name="Jiroutova K."/>
            <person name="Jorgensen R.E."/>
            <person name="Joubert Y."/>
            <person name="Kaplan A."/>
            <person name="Kroger N."/>
            <person name="Kroth P.G."/>
            <person name="La Roche J."/>
            <person name="Lindquist E."/>
            <person name="Lommer M."/>
            <person name="Martin-Jezequel V."/>
            <person name="Lopez P.J."/>
            <person name="Lucas S."/>
            <person name="Mangogna M."/>
            <person name="McGinnis K."/>
            <person name="Medlin L.K."/>
            <person name="Montsant A."/>
            <person name="Oudot-Le Secq M.P."/>
            <person name="Napoli C."/>
            <person name="Obornik M."/>
            <person name="Parker M.S."/>
            <person name="Petit J.L."/>
            <person name="Porcel B.M."/>
            <person name="Poulsen N."/>
            <person name="Robison M."/>
            <person name="Rychlewski L."/>
            <person name="Rynearson T.A."/>
            <person name="Schmutz J."/>
            <person name="Shapiro H."/>
            <person name="Siaut M."/>
            <person name="Stanley M."/>
            <person name="Sussman M.R."/>
            <person name="Taylor A.R."/>
            <person name="Vardi A."/>
            <person name="von Dassow P."/>
            <person name="Vyverman W."/>
            <person name="Willis A."/>
            <person name="Wyrwicz L.S."/>
            <person name="Rokhsar D.S."/>
            <person name="Weissenbach J."/>
            <person name="Armbrust E.V."/>
            <person name="Green B.R."/>
            <person name="Van de Peer Y."/>
            <person name="Grigoriev I.V."/>
        </authorList>
    </citation>
    <scope>NUCLEOTIDE SEQUENCE [LARGE SCALE GENOMIC DNA]</scope>
    <source>
        <strain evidence="7 8">CCMP1335</strain>
    </source>
</reference>
<dbReference type="Proteomes" id="UP000001449">
    <property type="component" value="Chromosome 18"/>
</dbReference>
<feature type="domain" description="HSF-type DNA-binding" evidence="6">
    <location>
        <begin position="36"/>
        <end position="136"/>
    </location>
</feature>
<reference evidence="7 8" key="1">
    <citation type="journal article" date="2004" name="Science">
        <title>The genome of the diatom Thalassiosira pseudonana: ecology, evolution, and metabolism.</title>
        <authorList>
            <person name="Armbrust E.V."/>
            <person name="Berges J.A."/>
            <person name="Bowler C."/>
            <person name="Green B.R."/>
            <person name="Martinez D."/>
            <person name="Putnam N.H."/>
            <person name="Zhou S."/>
            <person name="Allen A.E."/>
            <person name="Apt K.E."/>
            <person name="Bechner M."/>
            <person name="Brzezinski M.A."/>
            <person name="Chaal B.K."/>
            <person name="Chiovitti A."/>
            <person name="Davis A.K."/>
            <person name="Demarest M.S."/>
            <person name="Detter J.C."/>
            <person name="Glavina T."/>
            <person name="Goodstein D."/>
            <person name="Hadi M.Z."/>
            <person name="Hellsten U."/>
            <person name="Hildebrand M."/>
            <person name="Jenkins B.D."/>
            <person name="Jurka J."/>
            <person name="Kapitonov V.V."/>
            <person name="Kroger N."/>
            <person name="Lau W.W."/>
            <person name="Lane T.W."/>
            <person name="Larimer F.W."/>
            <person name="Lippmeier J.C."/>
            <person name="Lucas S."/>
            <person name="Medina M."/>
            <person name="Montsant A."/>
            <person name="Obornik M."/>
            <person name="Parker M.S."/>
            <person name="Palenik B."/>
            <person name="Pazour G.J."/>
            <person name="Richardson P.M."/>
            <person name="Rynearson T.A."/>
            <person name="Saito M.A."/>
            <person name="Schwartz D.C."/>
            <person name="Thamatrakoln K."/>
            <person name="Valentin K."/>
            <person name="Vardi A."/>
            <person name="Wilkerson F.P."/>
            <person name="Rokhsar D.S."/>
        </authorList>
    </citation>
    <scope>NUCLEOTIDE SEQUENCE [LARGE SCALE GENOMIC DNA]</scope>
    <source>
        <strain evidence="7 8">CCMP1335</strain>
    </source>
</reference>
<evidence type="ECO:0000313" key="7">
    <source>
        <dbReference type="EMBL" id="ACI64245.1"/>
    </source>
</evidence>
<dbReference type="KEGG" id="tps:THAPS_10806"/>
<evidence type="ECO:0000256" key="1">
    <source>
        <dbReference type="ARBA" id="ARBA00004123"/>
    </source>
</evidence>
<organism evidence="7 8">
    <name type="scientific">Thalassiosira pseudonana</name>
    <name type="common">Marine diatom</name>
    <name type="synonym">Cyclotella nana</name>
    <dbReference type="NCBI Taxonomy" id="35128"/>
    <lineage>
        <taxon>Eukaryota</taxon>
        <taxon>Sar</taxon>
        <taxon>Stramenopiles</taxon>
        <taxon>Ochrophyta</taxon>
        <taxon>Bacillariophyta</taxon>
        <taxon>Coscinodiscophyceae</taxon>
        <taxon>Thalassiosirophycidae</taxon>
        <taxon>Thalassiosirales</taxon>
        <taxon>Thalassiosiraceae</taxon>
        <taxon>Thalassiosira</taxon>
    </lineage>
</organism>
<dbReference type="InterPro" id="IPR036388">
    <property type="entry name" value="WH-like_DNA-bd_sf"/>
</dbReference>
<feature type="region of interest" description="Disordered" evidence="5">
    <location>
        <begin position="264"/>
        <end position="300"/>
    </location>
</feature>
<evidence type="ECO:0000256" key="3">
    <source>
        <dbReference type="ARBA" id="ARBA00023242"/>
    </source>
</evidence>